<feature type="compositionally biased region" description="Basic residues" evidence="1">
    <location>
        <begin position="140"/>
        <end position="152"/>
    </location>
</feature>
<sequence>CPVVSSDVFECLKRFVSSCRVPQCPTPSSRWVYERGHHWAFVAQASPYPLNPYPLPPTFLPSGLSFCSFVPMRTRRYDLPLSVSVHLLHNVWCYQAFAILAQASLLICLSAQRRTLFALTTIPFHGPSNYDKAGDDTRRARQTHVKRHTTHV</sequence>
<dbReference type="Proteomes" id="UP000738349">
    <property type="component" value="Unassembled WGS sequence"/>
</dbReference>
<keyword evidence="3" id="KW-1185">Reference proteome</keyword>
<feature type="non-terminal residue" evidence="2">
    <location>
        <position position="152"/>
    </location>
</feature>
<feature type="region of interest" description="Disordered" evidence="1">
    <location>
        <begin position="130"/>
        <end position="152"/>
    </location>
</feature>
<organism evidence="2 3">
    <name type="scientific">Dactylonectria macrodidyma</name>
    <dbReference type="NCBI Taxonomy" id="307937"/>
    <lineage>
        <taxon>Eukaryota</taxon>
        <taxon>Fungi</taxon>
        <taxon>Dikarya</taxon>
        <taxon>Ascomycota</taxon>
        <taxon>Pezizomycotina</taxon>
        <taxon>Sordariomycetes</taxon>
        <taxon>Hypocreomycetidae</taxon>
        <taxon>Hypocreales</taxon>
        <taxon>Nectriaceae</taxon>
        <taxon>Dactylonectria</taxon>
    </lineage>
</organism>
<protein>
    <submittedName>
        <fullName evidence="2">Uncharacterized protein</fullName>
    </submittedName>
</protein>
<gene>
    <name evidence="2" type="ORF">EDB81DRAFT_830545</name>
</gene>
<dbReference type="EMBL" id="JAGMUV010000041">
    <property type="protein sequence ID" value="KAH7111443.1"/>
    <property type="molecule type" value="Genomic_DNA"/>
</dbReference>
<name>A0A9P9D2J7_9HYPO</name>
<dbReference type="AlphaFoldDB" id="A0A9P9D2J7"/>
<proteinExistence type="predicted"/>
<dbReference type="OrthoDB" id="10379312at2759"/>
<evidence type="ECO:0000313" key="2">
    <source>
        <dbReference type="EMBL" id="KAH7111443.1"/>
    </source>
</evidence>
<accession>A0A9P9D2J7</accession>
<comment type="caution">
    <text evidence="2">The sequence shown here is derived from an EMBL/GenBank/DDBJ whole genome shotgun (WGS) entry which is preliminary data.</text>
</comment>
<evidence type="ECO:0000256" key="1">
    <source>
        <dbReference type="SAM" id="MobiDB-lite"/>
    </source>
</evidence>
<reference evidence="2" key="1">
    <citation type="journal article" date="2021" name="Nat. Commun.">
        <title>Genetic determinants of endophytism in the Arabidopsis root mycobiome.</title>
        <authorList>
            <person name="Mesny F."/>
            <person name="Miyauchi S."/>
            <person name="Thiergart T."/>
            <person name="Pickel B."/>
            <person name="Atanasova L."/>
            <person name="Karlsson M."/>
            <person name="Huettel B."/>
            <person name="Barry K.W."/>
            <person name="Haridas S."/>
            <person name="Chen C."/>
            <person name="Bauer D."/>
            <person name="Andreopoulos W."/>
            <person name="Pangilinan J."/>
            <person name="LaButti K."/>
            <person name="Riley R."/>
            <person name="Lipzen A."/>
            <person name="Clum A."/>
            <person name="Drula E."/>
            <person name="Henrissat B."/>
            <person name="Kohler A."/>
            <person name="Grigoriev I.V."/>
            <person name="Martin F.M."/>
            <person name="Hacquard S."/>
        </authorList>
    </citation>
    <scope>NUCLEOTIDE SEQUENCE</scope>
    <source>
        <strain evidence="2">MPI-CAGE-AT-0147</strain>
    </source>
</reference>
<evidence type="ECO:0000313" key="3">
    <source>
        <dbReference type="Proteomes" id="UP000738349"/>
    </source>
</evidence>